<keyword evidence="2" id="KW-1185">Reference proteome</keyword>
<gene>
    <name evidence="1" type="ORF">QAD02_015054</name>
</gene>
<reference evidence="1" key="1">
    <citation type="submission" date="2023-04" db="EMBL/GenBank/DDBJ databases">
        <title>A chromosome-level genome assembly of the parasitoid wasp Eretmocerus hayati.</title>
        <authorList>
            <person name="Zhong Y."/>
            <person name="Liu S."/>
            <person name="Liu Y."/>
        </authorList>
    </citation>
    <scope>NUCLEOTIDE SEQUENCE</scope>
    <source>
        <strain evidence="1">ZJU_SS_LIU_2023</strain>
    </source>
</reference>
<dbReference type="EMBL" id="CM056742">
    <property type="protein sequence ID" value="KAJ8679267.1"/>
    <property type="molecule type" value="Genomic_DNA"/>
</dbReference>
<name>A0ACC2P7L1_9HYME</name>
<organism evidence="1 2">
    <name type="scientific">Eretmocerus hayati</name>
    <dbReference type="NCBI Taxonomy" id="131215"/>
    <lineage>
        <taxon>Eukaryota</taxon>
        <taxon>Metazoa</taxon>
        <taxon>Ecdysozoa</taxon>
        <taxon>Arthropoda</taxon>
        <taxon>Hexapoda</taxon>
        <taxon>Insecta</taxon>
        <taxon>Pterygota</taxon>
        <taxon>Neoptera</taxon>
        <taxon>Endopterygota</taxon>
        <taxon>Hymenoptera</taxon>
        <taxon>Apocrita</taxon>
        <taxon>Proctotrupomorpha</taxon>
        <taxon>Chalcidoidea</taxon>
        <taxon>Aphelinidae</taxon>
        <taxon>Aphelininae</taxon>
        <taxon>Eretmocerus</taxon>
    </lineage>
</organism>
<evidence type="ECO:0000313" key="1">
    <source>
        <dbReference type="EMBL" id="KAJ8679267.1"/>
    </source>
</evidence>
<dbReference type="Proteomes" id="UP001239111">
    <property type="component" value="Chromosome 2"/>
</dbReference>
<accession>A0ACC2P7L1</accession>
<evidence type="ECO:0000313" key="2">
    <source>
        <dbReference type="Proteomes" id="UP001239111"/>
    </source>
</evidence>
<proteinExistence type="predicted"/>
<protein>
    <submittedName>
        <fullName evidence="1">Uncharacterized protein</fullName>
    </submittedName>
</protein>
<sequence length="994" mass="112651">MSGTHQKLPRVSVKDSFDEDDLSDVDDEVFIRDGKSGIIKIDDDCGVKRPLMAPRKKHKTHFAETSSKVPYRTLFAPICYILVAFLLLIGFIVISIMVMSRLPFSMKIFKGWIPQDDKIIPKKQNAVPCTSLNSKIQWIKSFPKITAEAPLRSIDVDGDHIDDIIVGFSTGLDKPDTPPYVCTLYLNQNAPCLGGVLALDGKTGDTIWTHWTAHAVFSIDCSIDLTNDSIKDCIASGRGGILHVINGRNGTSLWELPSKDPTMLPQQKYYDTYDGRYMVDIDDDGISDIIASHTWQSQKSESEVLLISGKTGTIINSMDFPKTEQLFVAPQMIVHPDGESYFIIVSSDQQKTGGLYIISYPQLLKGEFELQQLYHGAGKGILLPPLLVDINSDGTEDLIVTMFNSTIAAYDGLTFQEIWNFTVPGSEIISIPIPGYYNDDNVPDFMVKNQVGPGFPIYYYSTATILDGKNGKPLLEKPMEDTMSAQMSGLSVTVDGYGNDWFLHWSANCLGKEGAKDEFKFVKEPNLDADLCMLRFNSTLTTSLLAFSQHVEPPGSSLYLSEDWKKVEFNNSLDSSRKIDTSNNMESNYGGNGGDGIVSDQSPFDYRNRENEKPPVADNFPPGHYYPRKHGDIRNDQRPETFLDKALDELNENAWRENEMENNQPKEQTDENYDDNYDDEEERLMGSRQLNEIRLQRSEKNTGRYINNDTNDVKNELDPSMDYTNGQMKQNNYFSYKTSNRSSNLDSDYMNIPDVDFVDNIKDAEALGARRKRKVVLPGDLLRRKNLQKLLVKPTQSSFRRIAKNRKKKIQLEEESMHNRNKRHIVRTRLKRVKELDESLLLPEIPKGMQRQPPTGIILPSLKKELGKRTIDLVFSTYWLPSSLEPLVLLPQDLKCMENAEKKIDRNLSVEEKEAVMIECLQSRGVNYQSYIELMEKDNSKVSVGQMTLYRMSLQCSCPEDMLPSQTCKDISQQQSWPQFLGSSASGYFQPLRT</sequence>
<comment type="caution">
    <text evidence="1">The sequence shown here is derived from an EMBL/GenBank/DDBJ whole genome shotgun (WGS) entry which is preliminary data.</text>
</comment>